<dbReference type="GO" id="GO:0008941">
    <property type="term" value="F:nitric oxide dioxygenase NAD(P)H activity"/>
    <property type="evidence" value="ECO:0007669"/>
    <property type="project" value="TreeGrafter"/>
</dbReference>
<dbReference type="PROSITE" id="PS01033">
    <property type="entry name" value="GLOBIN"/>
    <property type="match status" value="1"/>
</dbReference>
<organism evidence="3 4">
    <name type="scientific">Flavihumibacter petaseus NBRC 106054</name>
    <dbReference type="NCBI Taxonomy" id="1220578"/>
    <lineage>
        <taxon>Bacteria</taxon>
        <taxon>Pseudomonadati</taxon>
        <taxon>Bacteroidota</taxon>
        <taxon>Chitinophagia</taxon>
        <taxon>Chitinophagales</taxon>
        <taxon>Chitinophagaceae</taxon>
        <taxon>Flavihumibacter</taxon>
    </lineage>
</organism>
<dbReference type="OrthoDB" id="9801223at2"/>
<keyword evidence="1" id="KW-0408">Iron</keyword>
<dbReference type="EMBL" id="BBWV01000001">
    <property type="protein sequence ID" value="GAO42546.1"/>
    <property type="molecule type" value="Genomic_DNA"/>
</dbReference>
<comment type="similarity">
    <text evidence="1">Belongs to the globin family.</text>
</comment>
<comment type="caution">
    <text evidence="3">The sequence shown here is derived from an EMBL/GenBank/DDBJ whole genome shotgun (WGS) entry which is preliminary data.</text>
</comment>
<name>A0A0E9MYQ4_9BACT</name>
<dbReference type="GO" id="GO:0019825">
    <property type="term" value="F:oxygen binding"/>
    <property type="evidence" value="ECO:0007669"/>
    <property type="project" value="InterPro"/>
</dbReference>
<keyword evidence="1" id="KW-0349">Heme</keyword>
<dbReference type="RefSeq" id="WP_052955599.1">
    <property type="nucleotide sequence ID" value="NZ_BBWV01000001.1"/>
</dbReference>
<dbReference type="InterPro" id="IPR012292">
    <property type="entry name" value="Globin/Proto"/>
</dbReference>
<dbReference type="InterPro" id="IPR009050">
    <property type="entry name" value="Globin-like_sf"/>
</dbReference>
<evidence type="ECO:0000313" key="4">
    <source>
        <dbReference type="Proteomes" id="UP000033121"/>
    </source>
</evidence>
<dbReference type="InterPro" id="IPR000971">
    <property type="entry name" value="Globin"/>
</dbReference>
<gene>
    <name evidence="3" type="ORF">FPE01S_01_15610</name>
</gene>
<feature type="domain" description="Globin" evidence="2">
    <location>
        <begin position="1"/>
        <end position="134"/>
    </location>
</feature>
<dbReference type="GO" id="GO:0071500">
    <property type="term" value="P:cellular response to nitrosative stress"/>
    <property type="evidence" value="ECO:0007669"/>
    <property type="project" value="TreeGrafter"/>
</dbReference>
<dbReference type="GO" id="GO:0071949">
    <property type="term" value="F:FAD binding"/>
    <property type="evidence" value="ECO:0007669"/>
    <property type="project" value="TreeGrafter"/>
</dbReference>
<keyword evidence="1" id="KW-0561">Oxygen transport</keyword>
<dbReference type="GO" id="GO:0046210">
    <property type="term" value="P:nitric oxide catabolic process"/>
    <property type="evidence" value="ECO:0007669"/>
    <property type="project" value="TreeGrafter"/>
</dbReference>
<sequence length="149" mass="17294">MTKEAIRLVQQTWVTVIPVSQTLGEAFYRKLFTAEPLVKHLFKTDIKEQACKLTQMFTHIISHLDRLEDVRGDLHRLGQRHNQYKVKPEYYAIVGESLIATLEQQLGEKWTGATKAAWIDFLTIVFEAMMQGQGNYIWPFHLDTGSERN</sequence>
<keyword evidence="1" id="KW-0813">Transport</keyword>
<evidence type="ECO:0000256" key="1">
    <source>
        <dbReference type="RuleBase" id="RU000356"/>
    </source>
</evidence>
<dbReference type="PANTHER" id="PTHR43396:SF6">
    <property type="entry name" value="ABL201WP"/>
    <property type="match status" value="1"/>
</dbReference>
<dbReference type="AlphaFoldDB" id="A0A0E9MYQ4"/>
<dbReference type="STRING" id="1220578.FPE01S_01_15610"/>
<protein>
    <submittedName>
        <fullName evidence="3">Putative globin-like protein</fullName>
    </submittedName>
</protein>
<accession>A0A0E9MYQ4</accession>
<keyword evidence="4" id="KW-1185">Reference proteome</keyword>
<dbReference type="GO" id="GO:0005344">
    <property type="term" value="F:oxygen carrier activity"/>
    <property type="evidence" value="ECO:0007669"/>
    <property type="project" value="UniProtKB-KW"/>
</dbReference>
<dbReference type="SUPFAM" id="SSF46458">
    <property type="entry name" value="Globin-like"/>
    <property type="match status" value="1"/>
</dbReference>
<dbReference type="Pfam" id="PF00042">
    <property type="entry name" value="Globin"/>
    <property type="match status" value="1"/>
</dbReference>
<evidence type="ECO:0000313" key="3">
    <source>
        <dbReference type="EMBL" id="GAO42546.1"/>
    </source>
</evidence>
<dbReference type="Proteomes" id="UP000033121">
    <property type="component" value="Unassembled WGS sequence"/>
</dbReference>
<reference evidence="3 4" key="1">
    <citation type="submission" date="2015-04" db="EMBL/GenBank/DDBJ databases">
        <title>Whole genome shotgun sequence of Flavihumibacter petaseus NBRC 106054.</title>
        <authorList>
            <person name="Miyazawa S."/>
            <person name="Hosoyama A."/>
            <person name="Hashimoto M."/>
            <person name="Noguchi M."/>
            <person name="Tsuchikane K."/>
            <person name="Ohji S."/>
            <person name="Yamazoe A."/>
            <person name="Ichikawa N."/>
            <person name="Kimura A."/>
            <person name="Fujita N."/>
        </authorList>
    </citation>
    <scope>NUCLEOTIDE SEQUENCE [LARGE SCALE GENOMIC DNA]</scope>
    <source>
        <strain evidence="3 4">NBRC 106054</strain>
    </source>
</reference>
<dbReference type="GO" id="GO:0020037">
    <property type="term" value="F:heme binding"/>
    <property type="evidence" value="ECO:0007669"/>
    <property type="project" value="InterPro"/>
</dbReference>
<evidence type="ECO:0000259" key="2">
    <source>
        <dbReference type="PROSITE" id="PS01033"/>
    </source>
</evidence>
<proteinExistence type="inferred from homology"/>
<dbReference type="Gene3D" id="1.10.490.10">
    <property type="entry name" value="Globins"/>
    <property type="match status" value="1"/>
</dbReference>
<keyword evidence="1" id="KW-0479">Metal-binding</keyword>
<dbReference type="PANTHER" id="PTHR43396">
    <property type="entry name" value="FLAVOHEMOPROTEIN"/>
    <property type="match status" value="1"/>
</dbReference>